<name>A0A7W5FI62_9ACTN</name>
<gene>
    <name evidence="1" type="ORF">FHR83_006851</name>
</gene>
<comment type="caution">
    <text evidence="1">The sequence shown here is derived from an EMBL/GenBank/DDBJ whole genome shotgun (WGS) entry which is preliminary data.</text>
</comment>
<evidence type="ECO:0008006" key="3">
    <source>
        <dbReference type="Google" id="ProtNLM"/>
    </source>
</evidence>
<protein>
    <recommendedName>
        <fullName evidence="3">DUF4375 domain-containing protein</fullName>
    </recommendedName>
</protein>
<proteinExistence type="predicted"/>
<keyword evidence="2" id="KW-1185">Reference proteome</keyword>
<dbReference type="AlphaFoldDB" id="A0A7W5FI62"/>
<reference evidence="1 2" key="1">
    <citation type="submission" date="2020-08" db="EMBL/GenBank/DDBJ databases">
        <title>Genomic Encyclopedia of Type Strains, Phase III (KMG-III): the genomes of soil and plant-associated and newly described type strains.</title>
        <authorList>
            <person name="Whitman W."/>
        </authorList>
    </citation>
    <scope>NUCLEOTIDE SEQUENCE [LARGE SCALE GENOMIC DNA]</scope>
    <source>
        <strain evidence="1 2">CECT 3287</strain>
    </source>
</reference>
<dbReference type="RefSeq" id="WP_183225215.1">
    <property type="nucleotide sequence ID" value="NZ_BMPW01000020.1"/>
</dbReference>
<evidence type="ECO:0000313" key="1">
    <source>
        <dbReference type="EMBL" id="MBB3099145.1"/>
    </source>
</evidence>
<accession>A0A7W5FI62</accession>
<evidence type="ECO:0000313" key="2">
    <source>
        <dbReference type="Proteomes" id="UP000590749"/>
    </source>
</evidence>
<organism evidence="1 2">
    <name type="scientific">Actinoplanes campanulatus</name>
    <dbReference type="NCBI Taxonomy" id="113559"/>
    <lineage>
        <taxon>Bacteria</taxon>
        <taxon>Bacillati</taxon>
        <taxon>Actinomycetota</taxon>
        <taxon>Actinomycetes</taxon>
        <taxon>Micromonosporales</taxon>
        <taxon>Micromonosporaceae</taxon>
        <taxon>Actinoplanes</taxon>
    </lineage>
</organism>
<dbReference type="EMBL" id="JACHXF010000017">
    <property type="protein sequence ID" value="MBB3099145.1"/>
    <property type="molecule type" value="Genomic_DNA"/>
</dbReference>
<dbReference type="Proteomes" id="UP000590749">
    <property type="component" value="Unassembled WGS sequence"/>
</dbReference>
<sequence>MADRDVLRDVWNRACEDEGTGVGDRHLSALLLVDGMVQNGGPNHAADSCEPGQIAAAAAAARYFGMGDLAALIEELPTAASDSGDENAEDRLSAAYHRLMPDGERLDAAFAARYDAAPEDFDPVES</sequence>